<sequence length="132" mass="14870">ERKRSYSGPPYPHPERAHGPSRHCRDAALEDEDGGGPHPQGAGLRQRRLREGRGSREEARGRAQVRPRRTPRDHGPPAHEPAGQACVPQADEHSPRPRRARGGYPLDLARDSHRSRGPQGRHRRRSPLLRLL</sequence>
<feature type="compositionally biased region" description="Basic and acidic residues" evidence="1">
    <location>
        <begin position="49"/>
        <end position="61"/>
    </location>
</feature>
<dbReference type="AlphaFoldDB" id="A0A6J4QYA5"/>
<feature type="non-terminal residue" evidence="2">
    <location>
        <position position="1"/>
    </location>
</feature>
<reference evidence="2" key="1">
    <citation type="submission" date="2020-02" db="EMBL/GenBank/DDBJ databases">
        <authorList>
            <person name="Meier V. D."/>
        </authorList>
    </citation>
    <scope>NUCLEOTIDE SEQUENCE</scope>
    <source>
        <strain evidence="2">AVDCRST_MAG25</strain>
    </source>
</reference>
<name>A0A6J4QYA5_9ACTN</name>
<protein>
    <submittedName>
        <fullName evidence="2">SSU ribosomal protein S8p (S15Ae)</fullName>
    </submittedName>
</protein>
<feature type="compositionally biased region" description="Basic residues" evidence="1">
    <location>
        <begin position="115"/>
        <end position="132"/>
    </location>
</feature>
<feature type="non-terminal residue" evidence="2">
    <location>
        <position position="132"/>
    </location>
</feature>
<feature type="compositionally biased region" description="Basic and acidic residues" evidence="1">
    <location>
        <begin position="13"/>
        <end position="28"/>
    </location>
</feature>
<keyword evidence="2" id="KW-0687">Ribonucleoprotein</keyword>
<dbReference type="EMBL" id="CADCVI010000035">
    <property type="protein sequence ID" value="CAA9458531.1"/>
    <property type="molecule type" value="Genomic_DNA"/>
</dbReference>
<proteinExistence type="predicted"/>
<evidence type="ECO:0000256" key="1">
    <source>
        <dbReference type="SAM" id="MobiDB-lite"/>
    </source>
</evidence>
<organism evidence="2">
    <name type="scientific">uncultured Rubrobacteraceae bacterium</name>
    <dbReference type="NCBI Taxonomy" id="349277"/>
    <lineage>
        <taxon>Bacteria</taxon>
        <taxon>Bacillati</taxon>
        <taxon>Actinomycetota</taxon>
        <taxon>Rubrobacteria</taxon>
        <taxon>Rubrobacterales</taxon>
        <taxon>Rubrobacteraceae</taxon>
        <taxon>environmental samples</taxon>
    </lineage>
</organism>
<feature type="region of interest" description="Disordered" evidence="1">
    <location>
        <begin position="1"/>
        <end position="132"/>
    </location>
</feature>
<gene>
    <name evidence="2" type="ORF">AVDCRST_MAG25-503</name>
</gene>
<dbReference type="GO" id="GO:0005840">
    <property type="term" value="C:ribosome"/>
    <property type="evidence" value="ECO:0007669"/>
    <property type="project" value="UniProtKB-KW"/>
</dbReference>
<accession>A0A6J4QYA5</accession>
<keyword evidence="2" id="KW-0689">Ribosomal protein</keyword>
<evidence type="ECO:0000313" key="2">
    <source>
        <dbReference type="EMBL" id="CAA9458531.1"/>
    </source>
</evidence>